<name>A0AAW6FNQ5_9FIRM</name>
<proteinExistence type="predicted"/>
<gene>
    <name evidence="1" type="ORF">POG00_00505</name>
</gene>
<evidence type="ECO:0000313" key="2">
    <source>
        <dbReference type="Proteomes" id="UP001220658"/>
    </source>
</evidence>
<dbReference type="RefSeq" id="WP_195190651.1">
    <property type="nucleotide sequence ID" value="NZ_JADMUL010000001.1"/>
</dbReference>
<dbReference type="Proteomes" id="UP001220658">
    <property type="component" value="Unassembled WGS sequence"/>
</dbReference>
<dbReference type="EMBL" id="JAQNCK010000001">
    <property type="protein sequence ID" value="MDC0827184.1"/>
    <property type="molecule type" value="Genomic_DNA"/>
</dbReference>
<sequence length="220" mass="25297">MKRNPSVFVLICALLLCGCSLHDESIDRVSYRDQNKIRYDEEIGFKLLKKELSTNEEIYLNAFSQGYNAVYTFETKESDMTFELFEYKLNDGKWQRVDSDMTMNTAVIKEDTGEIIIGWDLLGQELGLCVSTSNGVEDEGVHSIQEEELDFKDGISVVYDALSNSHFNEDEKCVMIMRVGENQDLISIDEYKNPESIQVDPGEEYYALTIRCVKWSELND</sequence>
<reference evidence="1" key="1">
    <citation type="submission" date="2023-01" db="EMBL/GenBank/DDBJ databases">
        <title>Human gut microbiome strain richness.</title>
        <authorList>
            <person name="Chen-Liaw A."/>
        </authorList>
    </citation>
    <scope>NUCLEOTIDE SEQUENCE</scope>
    <source>
        <strain evidence="1">D55st1_G4_D55t1_190419</strain>
    </source>
</reference>
<comment type="caution">
    <text evidence="1">The sequence shown here is derived from an EMBL/GenBank/DDBJ whole genome shotgun (WGS) entry which is preliminary data.</text>
</comment>
<accession>A0AAW6FNQ5</accession>
<evidence type="ECO:0008006" key="3">
    <source>
        <dbReference type="Google" id="ProtNLM"/>
    </source>
</evidence>
<evidence type="ECO:0000313" key="1">
    <source>
        <dbReference type="EMBL" id="MDC0827184.1"/>
    </source>
</evidence>
<organism evidence="1 2">
    <name type="scientific">Faecalitalea cylindroides</name>
    <dbReference type="NCBI Taxonomy" id="39483"/>
    <lineage>
        <taxon>Bacteria</taxon>
        <taxon>Bacillati</taxon>
        <taxon>Bacillota</taxon>
        <taxon>Erysipelotrichia</taxon>
        <taxon>Erysipelotrichales</taxon>
        <taxon>Erysipelotrichaceae</taxon>
        <taxon>Faecalitalea</taxon>
    </lineage>
</organism>
<dbReference type="PROSITE" id="PS51257">
    <property type="entry name" value="PROKAR_LIPOPROTEIN"/>
    <property type="match status" value="1"/>
</dbReference>
<protein>
    <recommendedName>
        <fullName evidence="3">DUF5067 domain-containing protein</fullName>
    </recommendedName>
</protein>
<dbReference type="AlphaFoldDB" id="A0AAW6FNQ5"/>